<keyword evidence="1" id="KW-0732">Signal</keyword>
<organism evidence="2 3">
    <name type="scientific">Bdellovibrio reynosensis</name>
    <dbReference type="NCBI Taxonomy" id="2835041"/>
    <lineage>
        <taxon>Bacteria</taxon>
        <taxon>Pseudomonadati</taxon>
        <taxon>Bdellovibrionota</taxon>
        <taxon>Bdellovibrionia</taxon>
        <taxon>Bdellovibrionales</taxon>
        <taxon>Pseudobdellovibrionaceae</taxon>
        <taxon>Bdellovibrio</taxon>
    </lineage>
</organism>
<protein>
    <submittedName>
        <fullName evidence="2">Uncharacterized protein</fullName>
    </submittedName>
</protein>
<reference evidence="2" key="1">
    <citation type="submission" date="2022-03" db="EMBL/GenBank/DDBJ databases">
        <title>Genome Identification and Characterization of new species Bdellovibrio reynosense LBG001 sp. nov. from a Mexico soil sample.</title>
        <authorList>
            <person name="Camilli A."/>
            <person name="Ajao Y."/>
            <person name="Guo X."/>
        </authorList>
    </citation>
    <scope>NUCLEOTIDE SEQUENCE</scope>
    <source>
        <strain evidence="2">LBG001</strain>
    </source>
</reference>
<dbReference type="RefSeq" id="WP_243539946.1">
    <property type="nucleotide sequence ID" value="NZ_CP093442.1"/>
</dbReference>
<dbReference type="Proteomes" id="UP000830116">
    <property type="component" value="Chromosome"/>
</dbReference>
<dbReference type="EMBL" id="CP093442">
    <property type="protein sequence ID" value="UOF02456.1"/>
    <property type="molecule type" value="Genomic_DNA"/>
</dbReference>
<sequence>MKSVLALLLLTSVCKAAPISISANGSAEIKISNGEAEVSLPAEAKAALKTWNPEFVVFNVKDYSKSVLDLFKDIDPKAVPVGFIADLDANGEKDVVLLGADLRHQYAVALLKKNKQWTPVKVYSWTLTDIRSTSLPSASDPKQKEIGIPIYVLPAQGEHAKKLANKTGIQVETYLGAAEVFEIKDGKAVKFVVK</sequence>
<keyword evidence="3" id="KW-1185">Reference proteome</keyword>
<evidence type="ECO:0000313" key="2">
    <source>
        <dbReference type="EMBL" id="UOF02456.1"/>
    </source>
</evidence>
<evidence type="ECO:0000313" key="3">
    <source>
        <dbReference type="Proteomes" id="UP000830116"/>
    </source>
</evidence>
<gene>
    <name evidence="2" type="ORF">MNR06_05770</name>
</gene>
<accession>A0ABY4CFA6</accession>
<feature type="chain" id="PRO_5047233125" evidence="1">
    <location>
        <begin position="17"/>
        <end position="194"/>
    </location>
</feature>
<evidence type="ECO:0000256" key="1">
    <source>
        <dbReference type="SAM" id="SignalP"/>
    </source>
</evidence>
<feature type="signal peptide" evidence="1">
    <location>
        <begin position="1"/>
        <end position="16"/>
    </location>
</feature>
<name>A0ABY4CFA6_9BACT</name>
<proteinExistence type="predicted"/>